<comment type="caution">
    <text evidence="2">The sequence shown here is derived from an EMBL/GenBank/DDBJ whole genome shotgun (WGS) entry which is preliminary data.</text>
</comment>
<accession>A0A1S1RHA5</accession>
<dbReference type="InterPro" id="IPR006764">
    <property type="entry name" value="SAM_dep_MeTrfase_SAV2177_type"/>
</dbReference>
<dbReference type="Pfam" id="PF04672">
    <property type="entry name" value="Methyltransf_19"/>
    <property type="match status" value="1"/>
</dbReference>
<organism evidence="2 3">
    <name type="scientific">Parafrankia soli</name>
    <dbReference type="NCBI Taxonomy" id="2599596"/>
    <lineage>
        <taxon>Bacteria</taxon>
        <taxon>Bacillati</taxon>
        <taxon>Actinomycetota</taxon>
        <taxon>Actinomycetes</taxon>
        <taxon>Frankiales</taxon>
        <taxon>Frankiaceae</taxon>
        <taxon>Parafrankia</taxon>
    </lineage>
</organism>
<dbReference type="Gene3D" id="3.40.50.150">
    <property type="entry name" value="Vaccinia Virus protein VP39"/>
    <property type="match status" value="1"/>
</dbReference>
<dbReference type="SUPFAM" id="SSF53335">
    <property type="entry name" value="S-adenosyl-L-methionine-dependent methyltransferases"/>
    <property type="match status" value="1"/>
</dbReference>
<dbReference type="EMBL" id="MAXA01000019">
    <property type="protein sequence ID" value="OHV44652.1"/>
    <property type="molecule type" value="Genomic_DNA"/>
</dbReference>
<evidence type="ECO:0000313" key="2">
    <source>
        <dbReference type="EMBL" id="OHV44652.1"/>
    </source>
</evidence>
<proteinExistence type="predicted"/>
<sequence length="111" mass="12264">MLSLVSVLHFVEGDEPYAIVRRLLERLAPGSHLVLSHGTADLDPGAQLIVDSYRQRGLACQFRTRDEVTRLFDGLTLLEPGVQVIHRWRPDGTADGLTDAEVPGYSGVARR</sequence>
<evidence type="ECO:0000256" key="1">
    <source>
        <dbReference type="SAM" id="MobiDB-lite"/>
    </source>
</evidence>
<gene>
    <name evidence="2" type="ORF">BBK14_30785</name>
</gene>
<name>A0A1S1RHA5_9ACTN</name>
<feature type="region of interest" description="Disordered" evidence="1">
    <location>
        <begin position="92"/>
        <end position="111"/>
    </location>
</feature>
<dbReference type="InterPro" id="IPR029063">
    <property type="entry name" value="SAM-dependent_MTases_sf"/>
</dbReference>
<reference evidence="3" key="1">
    <citation type="submission" date="2016-07" db="EMBL/GenBank/DDBJ databases">
        <title>Frankia sp. NRRL B-16219 Genome sequencing.</title>
        <authorList>
            <person name="Ghodhbane-Gtari F."/>
            <person name="Swanson E."/>
            <person name="Gueddou A."/>
            <person name="Louati M."/>
            <person name="Nouioui I."/>
            <person name="Hezbri K."/>
            <person name="Abebe-Akele F."/>
            <person name="Simpson S."/>
            <person name="Morris K."/>
            <person name="Thomas K."/>
            <person name="Gtari M."/>
            <person name="Tisa L.S."/>
        </authorList>
    </citation>
    <scope>NUCLEOTIDE SEQUENCE [LARGE SCALE GENOMIC DNA]</scope>
    <source>
        <strain evidence="3">NRRL B-16219</strain>
    </source>
</reference>
<evidence type="ECO:0000313" key="3">
    <source>
        <dbReference type="Proteomes" id="UP000179769"/>
    </source>
</evidence>
<dbReference type="AlphaFoldDB" id="A0A1S1RHA5"/>
<dbReference type="Proteomes" id="UP000179769">
    <property type="component" value="Unassembled WGS sequence"/>
</dbReference>
<evidence type="ECO:0008006" key="4">
    <source>
        <dbReference type="Google" id="ProtNLM"/>
    </source>
</evidence>
<dbReference type="RefSeq" id="WP_071059866.1">
    <property type="nucleotide sequence ID" value="NZ_MAXA01000019.1"/>
</dbReference>
<keyword evidence="3" id="KW-1185">Reference proteome</keyword>
<protein>
    <recommendedName>
        <fullName evidence="4">S-adenosyl methyltransferase</fullName>
    </recommendedName>
</protein>